<evidence type="ECO:0008006" key="3">
    <source>
        <dbReference type="Google" id="ProtNLM"/>
    </source>
</evidence>
<keyword evidence="2" id="KW-1185">Reference proteome</keyword>
<comment type="caution">
    <text evidence="1">The sequence shown here is derived from an EMBL/GenBank/DDBJ whole genome shotgun (WGS) entry which is preliminary data.</text>
</comment>
<dbReference type="RefSeq" id="WP_274689408.1">
    <property type="nucleotide sequence ID" value="NZ_JAPMOU010000016.1"/>
</dbReference>
<reference evidence="1 2" key="1">
    <citation type="submission" date="2022-11" db="EMBL/GenBank/DDBJ databases">
        <title>Spartinivicinus poritis sp. nov., isolated from scleractinian coral Porites lutea.</title>
        <authorList>
            <person name="Zhang G."/>
            <person name="Cai L."/>
            <person name="Wei Q."/>
        </authorList>
    </citation>
    <scope>NUCLEOTIDE SEQUENCE [LARGE SCALE GENOMIC DNA]</scope>
    <source>
        <strain evidence="1 2">A2-2</strain>
    </source>
</reference>
<proteinExistence type="predicted"/>
<protein>
    <recommendedName>
        <fullName evidence="3">Lipoprotein</fullName>
    </recommendedName>
</protein>
<evidence type="ECO:0000313" key="1">
    <source>
        <dbReference type="EMBL" id="MDE1463062.1"/>
    </source>
</evidence>
<organism evidence="1 2">
    <name type="scientific">Spartinivicinus poritis</name>
    <dbReference type="NCBI Taxonomy" id="2994640"/>
    <lineage>
        <taxon>Bacteria</taxon>
        <taxon>Pseudomonadati</taxon>
        <taxon>Pseudomonadota</taxon>
        <taxon>Gammaproteobacteria</taxon>
        <taxon>Oceanospirillales</taxon>
        <taxon>Zooshikellaceae</taxon>
        <taxon>Spartinivicinus</taxon>
    </lineage>
</organism>
<dbReference type="PROSITE" id="PS51257">
    <property type="entry name" value="PROKAR_LIPOPROTEIN"/>
    <property type="match status" value="1"/>
</dbReference>
<dbReference type="Proteomes" id="UP001528823">
    <property type="component" value="Unassembled WGS sequence"/>
</dbReference>
<dbReference type="EMBL" id="JAPMOU010000016">
    <property type="protein sequence ID" value="MDE1463062.1"/>
    <property type="molecule type" value="Genomic_DNA"/>
</dbReference>
<evidence type="ECO:0000313" key="2">
    <source>
        <dbReference type="Proteomes" id="UP001528823"/>
    </source>
</evidence>
<accession>A0ABT5UC30</accession>
<sequence>MKSVNLKYMGVVALCLLLTACVGIPLLLKTDQYCKAEVCNDVAEAKPYPKLEFLEQTDIVKTPVFKLQVPTNGTIHKSTLTRKQIVYQNHIGLLIEQIEEKDFMLDIPKAFSKSQFKVSDYPAIMFLNTVQHPEPTDYYDRYIWRLALINKGNYFSSGRFYISKINGFNLYHAEVQVGPITDMVFATVKDTPDVLLKIYNYGLDREVFNKILASIVSTNGRSRF</sequence>
<name>A0ABT5UC30_9GAMM</name>
<gene>
    <name evidence="1" type="ORF">ORQ98_13925</name>
</gene>